<dbReference type="GO" id="GO:0051560">
    <property type="term" value="P:mitochondrial calcium ion homeostasis"/>
    <property type="evidence" value="ECO:0007669"/>
    <property type="project" value="InterPro"/>
</dbReference>
<reference evidence="11" key="1">
    <citation type="journal article" date="2023" name="Science">
        <title>Elucidation of the pathway for biosynthesis of saponin adjuvants from the soapbark tree.</title>
        <authorList>
            <person name="Reed J."/>
            <person name="Orme A."/>
            <person name="El-Demerdash A."/>
            <person name="Owen C."/>
            <person name="Martin L.B.B."/>
            <person name="Misra R.C."/>
            <person name="Kikuchi S."/>
            <person name="Rejzek M."/>
            <person name="Martin A.C."/>
            <person name="Harkess A."/>
            <person name="Leebens-Mack J."/>
            <person name="Louveau T."/>
            <person name="Stephenson M.J."/>
            <person name="Osbourn A."/>
        </authorList>
    </citation>
    <scope>NUCLEOTIDE SEQUENCE</scope>
    <source>
        <strain evidence="11">S10</strain>
    </source>
</reference>
<dbReference type="InterPro" id="IPR039055">
    <property type="entry name" value="MCU_fam"/>
</dbReference>
<dbReference type="PANTHER" id="PTHR13462">
    <property type="entry name" value="CALCIUM UNIPORTER PROTEIN, MITOCHONDRIAL"/>
    <property type="match status" value="1"/>
</dbReference>
<evidence type="ECO:0000256" key="6">
    <source>
        <dbReference type="ARBA" id="ARBA00022837"/>
    </source>
</evidence>
<protein>
    <submittedName>
        <fullName evidence="11">Calcium uniporter, mitochondrial</fullName>
    </submittedName>
</protein>
<keyword evidence="9" id="KW-0472">Membrane</keyword>
<dbReference type="Proteomes" id="UP001163823">
    <property type="component" value="Chromosome 6"/>
</dbReference>
<evidence type="ECO:0000256" key="4">
    <source>
        <dbReference type="ARBA" id="ARBA00022568"/>
    </source>
</evidence>
<keyword evidence="4" id="KW-0109">Calcium transport</keyword>
<comment type="similarity">
    <text evidence="2">Belongs to the MCU (TC 1.A.77) family.</text>
</comment>
<dbReference type="GO" id="GO:0036444">
    <property type="term" value="P:calcium import into the mitochondrion"/>
    <property type="evidence" value="ECO:0007669"/>
    <property type="project" value="TreeGrafter"/>
</dbReference>
<evidence type="ECO:0000313" key="12">
    <source>
        <dbReference type="Proteomes" id="UP001163823"/>
    </source>
</evidence>
<dbReference type="Pfam" id="PF04678">
    <property type="entry name" value="MCU"/>
    <property type="match status" value="1"/>
</dbReference>
<dbReference type="AlphaFoldDB" id="A0AAD7LYQ9"/>
<evidence type="ECO:0000256" key="9">
    <source>
        <dbReference type="ARBA" id="ARBA00023136"/>
    </source>
</evidence>
<dbReference type="InterPro" id="IPR006769">
    <property type="entry name" value="MCU_C"/>
</dbReference>
<proteinExistence type="inferred from homology"/>
<keyword evidence="8" id="KW-0406">Ion transport</keyword>
<comment type="subcellular location">
    <subcellularLocation>
        <location evidence="1">Membrane</location>
        <topology evidence="1">Multi-pass membrane protein</topology>
    </subcellularLocation>
</comment>
<keyword evidence="5" id="KW-0812">Transmembrane</keyword>
<sequence length="395" mass="45443">MKFFSFSSSYFGPYMFHKLTPPNSKATQILNYRTSSPFTLSLTSMALRKTLGKRLFDGCRAPSPSLTLEHSPVFSPSLLTRTNFRRDYLTTSDPSENGIFRRFLHRRAVYNSAAIRFPEILSLPVGEKLREKLRGINITRDLLRIDGLRPQPPDSDTVDSLYGISVKDAKKILRLSQVEKLKAILKEIPKTSISYSEFFRICVDGCESEDQGAEFAKMLDESGNVIVLGNVVFLHPELVAKTMESLISNSIANPNDPRREELEKMEKKKGMIDQKAESLVRGELYCGLSFILVQTVAFMRLTFWELSWDVMEPICFFVTSLHFGVAYAFFLRTSTEPSFEGYFNQRFKAKQERLMKTHKFDMERYKQLRKACYPEYNNQSEASYSLPRFLASLKN</sequence>
<evidence type="ECO:0000256" key="1">
    <source>
        <dbReference type="ARBA" id="ARBA00004141"/>
    </source>
</evidence>
<evidence type="ECO:0000256" key="7">
    <source>
        <dbReference type="ARBA" id="ARBA00022989"/>
    </source>
</evidence>
<feature type="domain" description="Calcium uniporter protein C-terminal" evidence="10">
    <location>
        <begin position="209"/>
        <end position="368"/>
    </location>
</feature>
<evidence type="ECO:0000259" key="10">
    <source>
        <dbReference type="Pfam" id="PF04678"/>
    </source>
</evidence>
<evidence type="ECO:0000256" key="3">
    <source>
        <dbReference type="ARBA" id="ARBA00022448"/>
    </source>
</evidence>
<dbReference type="KEGG" id="qsa:O6P43_016139"/>
<keyword evidence="3" id="KW-0813">Transport</keyword>
<dbReference type="GO" id="GO:0015292">
    <property type="term" value="F:uniporter activity"/>
    <property type="evidence" value="ECO:0007669"/>
    <property type="project" value="TreeGrafter"/>
</dbReference>
<keyword evidence="7" id="KW-1133">Transmembrane helix</keyword>
<evidence type="ECO:0000256" key="8">
    <source>
        <dbReference type="ARBA" id="ARBA00023065"/>
    </source>
</evidence>
<dbReference type="PANTHER" id="PTHR13462:SF17">
    <property type="entry name" value="CALCIUM UNIPORTER PROTEIN 4, MITOCHONDRIAL"/>
    <property type="match status" value="1"/>
</dbReference>
<organism evidence="11 12">
    <name type="scientific">Quillaja saponaria</name>
    <name type="common">Soap bark tree</name>
    <dbReference type="NCBI Taxonomy" id="32244"/>
    <lineage>
        <taxon>Eukaryota</taxon>
        <taxon>Viridiplantae</taxon>
        <taxon>Streptophyta</taxon>
        <taxon>Embryophyta</taxon>
        <taxon>Tracheophyta</taxon>
        <taxon>Spermatophyta</taxon>
        <taxon>Magnoliopsida</taxon>
        <taxon>eudicotyledons</taxon>
        <taxon>Gunneridae</taxon>
        <taxon>Pentapetalae</taxon>
        <taxon>rosids</taxon>
        <taxon>fabids</taxon>
        <taxon>Fabales</taxon>
        <taxon>Quillajaceae</taxon>
        <taxon>Quillaja</taxon>
    </lineage>
</organism>
<comment type="caution">
    <text evidence="11">The sequence shown here is derived from an EMBL/GenBank/DDBJ whole genome shotgun (WGS) entry which is preliminary data.</text>
</comment>
<accession>A0AAD7LYQ9</accession>
<evidence type="ECO:0000256" key="2">
    <source>
        <dbReference type="ARBA" id="ARBA00005653"/>
    </source>
</evidence>
<dbReference type="GO" id="GO:1990246">
    <property type="term" value="C:uniplex complex"/>
    <property type="evidence" value="ECO:0007669"/>
    <property type="project" value="TreeGrafter"/>
</dbReference>
<name>A0AAD7LYQ9_QUISA</name>
<evidence type="ECO:0000313" key="11">
    <source>
        <dbReference type="EMBL" id="KAJ7966712.1"/>
    </source>
</evidence>
<gene>
    <name evidence="11" type="ORF">O6P43_016139</name>
</gene>
<dbReference type="EMBL" id="JARAOO010000006">
    <property type="protein sequence ID" value="KAJ7966712.1"/>
    <property type="molecule type" value="Genomic_DNA"/>
</dbReference>
<keyword evidence="12" id="KW-1185">Reference proteome</keyword>
<evidence type="ECO:0000256" key="5">
    <source>
        <dbReference type="ARBA" id="ARBA00022692"/>
    </source>
</evidence>
<keyword evidence="6" id="KW-0106">Calcium</keyword>
<dbReference type="GO" id="GO:0005262">
    <property type="term" value="F:calcium channel activity"/>
    <property type="evidence" value="ECO:0007669"/>
    <property type="project" value="TreeGrafter"/>
</dbReference>